<organism evidence="1 2">
    <name type="scientific">Bosea massiliensis</name>
    <dbReference type="NCBI Taxonomy" id="151419"/>
    <lineage>
        <taxon>Bacteria</taxon>
        <taxon>Pseudomonadati</taxon>
        <taxon>Pseudomonadota</taxon>
        <taxon>Alphaproteobacteria</taxon>
        <taxon>Hyphomicrobiales</taxon>
        <taxon>Boseaceae</taxon>
        <taxon>Bosea</taxon>
    </lineage>
</organism>
<dbReference type="Proteomes" id="UP001596060">
    <property type="component" value="Unassembled WGS sequence"/>
</dbReference>
<comment type="caution">
    <text evidence="1">The sequence shown here is derived from an EMBL/GenBank/DDBJ whole genome shotgun (WGS) entry which is preliminary data.</text>
</comment>
<evidence type="ECO:0000313" key="2">
    <source>
        <dbReference type="Proteomes" id="UP001596060"/>
    </source>
</evidence>
<sequence length="97" mass="10357">MIAFESLNPTNRIADAVCLSISWANQPPGLYVVPRSELASYSTGHSDAAHRSVDVVLDIEALAKARTGAWIGIKIASTHGVAAWGRAKLENDDGRRA</sequence>
<reference evidence="2" key="1">
    <citation type="journal article" date="2019" name="Int. J. Syst. Evol. Microbiol.">
        <title>The Global Catalogue of Microorganisms (GCM) 10K type strain sequencing project: providing services to taxonomists for standard genome sequencing and annotation.</title>
        <authorList>
            <consortium name="The Broad Institute Genomics Platform"/>
            <consortium name="The Broad Institute Genome Sequencing Center for Infectious Disease"/>
            <person name="Wu L."/>
            <person name="Ma J."/>
        </authorList>
    </citation>
    <scope>NUCLEOTIDE SEQUENCE [LARGE SCALE GENOMIC DNA]</scope>
    <source>
        <strain evidence="2">CCUG 43117</strain>
    </source>
</reference>
<keyword evidence="2" id="KW-1185">Reference proteome</keyword>
<accession>A0ABW0P6Z5</accession>
<proteinExistence type="predicted"/>
<name>A0ABW0P6Z5_9HYPH</name>
<dbReference type="RefSeq" id="WP_156460951.1">
    <property type="nucleotide sequence ID" value="NZ_JBHSLU010000063.1"/>
</dbReference>
<protein>
    <submittedName>
        <fullName evidence="1">Uncharacterized protein</fullName>
    </submittedName>
</protein>
<evidence type="ECO:0000313" key="1">
    <source>
        <dbReference type="EMBL" id="MFC5507593.1"/>
    </source>
</evidence>
<dbReference type="EMBL" id="JBHSLU010000063">
    <property type="protein sequence ID" value="MFC5507593.1"/>
    <property type="molecule type" value="Genomic_DNA"/>
</dbReference>
<gene>
    <name evidence="1" type="ORF">ACFPN9_20325</name>
</gene>